<feature type="transmembrane region" description="Helical" evidence="12">
    <location>
        <begin position="869"/>
        <end position="892"/>
    </location>
</feature>
<evidence type="ECO:0000256" key="2">
    <source>
        <dbReference type="ARBA" id="ARBA00009726"/>
    </source>
</evidence>
<dbReference type="CDD" id="cd18580">
    <property type="entry name" value="ABC_6TM_ABCC_D2"/>
    <property type="match status" value="1"/>
</dbReference>
<dbReference type="FunFam" id="3.40.50.300:FF:002145">
    <property type="entry name" value="ABC transporter (MsbA subfamily)"/>
    <property type="match status" value="1"/>
</dbReference>
<dbReference type="Pfam" id="PF24357">
    <property type="entry name" value="TMD0_ABC"/>
    <property type="match status" value="1"/>
</dbReference>
<dbReference type="PROSITE" id="PS50929">
    <property type="entry name" value="ABC_TM1F"/>
    <property type="match status" value="2"/>
</dbReference>
<dbReference type="InterPro" id="IPR003439">
    <property type="entry name" value="ABC_transporter-like_ATP-bd"/>
</dbReference>
<dbReference type="InterPro" id="IPR044726">
    <property type="entry name" value="ABCC_6TM_D2"/>
</dbReference>
<evidence type="ECO:0000256" key="11">
    <source>
        <dbReference type="SAM" id="MobiDB-lite"/>
    </source>
</evidence>
<evidence type="ECO:0000256" key="5">
    <source>
        <dbReference type="ARBA" id="ARBA00022692"/>
    </source>
</evidence>
<dbReference type="EMBL" id="NHZQ01000236">
    <property type="protein sequence ID" value="PSK46142.1"/>
    <property type="molecule type" value="Genomic_DNA"/>
</dbReference>
<evidence type="ECO:0000256" key="7">
    <source>
        <dbReference type="ARBA" id="ARBA00022840"/>
    </source>
</evidence>
<feature type="region of interest" description="Disordered" evidence="11">
    <location>
        <begin position="1479"/>
        <end position="1499"/>
    </location>
</feature>
<dbReference type="Gene3D" id="3.40.50.300">
    <property type="entry name" value="P-loop containing nucleotide triphosphate hydrolases"/>
    <property type="match status" value="2"/>
</dbReference>
<evidence type="ECO:0000313" key="15">
    <source>
        <dbReference type="EMBL" id="PSK46142.1"/>
    </source>
</evidence>
<comment type="caution">
    <text evidence="15">The sequence shown here is derived from an EMBL/GenBank/DDBJ whole genome shotgun (WGS) entry which is preliminary data.</text>
</comment>
<evidence type="ECO:0000256" key="6">
    <source>
        <dbReference type="ARBA" id="ARBA00022741"/>
    </source>
</evidence>
<dbReference type="OrthoDB" id="6500128at2759"/>
<proteinExistence type="inferred from homology"/>
<dbReference type="InterPro" id="IPR017871">
    <property type="entry name" value="ABC_transporter-like_CS"/>
</dbReference>
<evidence type="ECO:0000256" key="12">
    <source>
        <dbReference type="SAM" id="Phobius"/>
    </source>
</evidence>
<dbReference type="GO" id="GO:0005524">
    <property type="term" value="F:ATP binding"/>
    <property type="evidence" value="ECO:0007669"/>
    <property type="project" value="UniProtKB-KW"/>
</dbReference>
<keyword evidence="3" id="KW-0813">Transport</keyword>
<feature type="transmembrane region" description="Helical" evidence="12">
    <location>
        <begin position="528"/>
        <end position="551"/>
    </location>
</feature>
<dbReference type="STRING" id="40998.A0A2P7ZD42"/>
<dbReference type="PANTHER" id="PTHR24223:SF399">
    <property type="entry name" value="ABC TRANSPORTER ATNG"/>
    <property type="match status" value="1"/>
</dbReference>
<dbReference type="SMART" id="SM00382">
    <property type="entry name" value="AAA"/>
    <property type="match status" value="2"/>
</dbReference>
<keyword evidence="7" id="KW-0067">ATP-binding</keyword>
<organism evidence="15 16">
    <name type="scientific">Elsinoe australis</name>
    <dbReference type="NCBI Taxonomy" id="40998"/>
    <lineage>
        <taxon>Eukaryota</taxon>
        <taxon>Fungi</taxon>
        <taxon>Dikarya</taxon>
        <taxon>Ascomycota</taxon>
        <taxon>Pezizomycotina</taxon>
        <taxon>Dothideomycetes</taxon>
        <taxon>Dothideomycetidae</taxon>
        <taxon>Myriangiales</taxon>
        <taxon>Elsinoaceae</taxon>
        <taxon>Elsinoe</taxon>
    </lineage>
</organism>
<dbReference type="GO" id="GO:0140359">
    <property type="term" value="F:ABC-type transporter activity"/>
    <property type="evidence" value="ECO:0007669"/>
    <property type="project" value="InterPro"/>
</dbReference>
<dbReference type="InterPro" id="IPR027417">
    <property type="entry name" value="P-loop_NTPase"/>
</dbReference>
<dbReference type="PANTHER" id="PTHR24223">
    <property type="entry name" value="ATP-BINDING CASSETTE SUB-FAMILY C"/>
    <property type="match status" value="1"/>
</dbReference>
<feature type="transmembrane region" description="Helical" evidence="12">
    <location>
        <begin position="400"/>
        <end position="420"/>
    </location>
</feature>
<evidence type="ECO:0000256" key="1">
    <source>
        <dbReference type="ARBA" id="ARBA00004651"/>
    </source>
</evidence>
<feature type="transmembrane region" description="Helical" evidence="12">
    <location>
        <begin position="484"/>
        <end position="508"/>
    </location>
</feature>
<sequence>MDTLCPQDAALDVIPRECQGSIGFTLAFENYILILIPGAILLLLTPIRIRTIWSRSVKVVSPTILQAVKTLSSLCFAGFSLALLVISTQLADPWRRSETAAGVVSFLAALVCLALSHLEHFRSVRPSMLLQLYLMVAVIVEAVHLRTVWIRSTNVTMKTGCCGQLASCAIFLLSESIGKESILLRRTTRSPQDVNDLFSQRLFFWLNDLFVQGYRKVLAPRDLYSIDEDLASPQTQRVFRLTWLSRQQKNPEGYLYWTLFFSMKRYFLFPIIPRLLLLGVNFAQPYLIQRFVAYIDDPVNARPNEGPLLVLAAFCLYTSLATFQSWYWQCCNRYETKLRGTLITAIHEKALRARPATEYSPLMLMNVDVEKSVSGSRFQHEFWATVLSMALALYLLKGQVGLSFLAPTVLMVILTGIVMSNGSQVAPKQKIWLGTTQTRVSFITGVIASLKNIKLMGLVPTILDMGTHLRQKEVDAQKEIRKAIFLNLMISQVTFQLSAVVLYGAYAIQVTKGGPPLTNSNLFSSMAILKLFTTPLLSTIQWVTPFIQALAAMSRIQAYLKSEEHHDPRIEADQEKLSHAIDSTSATGNSIAVLQDVTSGYAGMLDALTTLNCSLIKRKLHLVIGAVGSGKSTLLKTVIGETVVKSGSVMLSTFDTSFCDQHPFLWNGPIKQNIVGEEELNDGWFDQVSWACGLDEDYRQLPHGAETKCGDEGTALSGGQKNRISLARAVYSRKQFFVSDDVLSGLDTRTEALVFSRVFGPSGLLQKAGTTTLLATHSVGWLKYADQVLILDNGACAYQGSPSNIPSTFSSLITHSAAIKEEVFDATANKDGATTSTTAAQEAEDEPATVPRDRRIYLDYLRSFGMRSLLLYFPSIIIFHAAKSMSLIWLKWWAGANTTSSSELAMYASVFAVVILATIAAMVAELWYALMHMMPRSSLALHATQWAALVQVRFSAWSGATADSGGAANRFSQDIMLVDMQLPNAFLNVASIAFELVANLAIILVASPFIAAALPIVGGVLWVIQDIYLRTSKQLRVMDLEAKAPLCRHFLETVGGVVTINAFGWGDRNKERNVDLLEKSQAPFYLLLSIQQWLQLVLDLVVAGLATVLMSVCVALAERLDAGYLGLALLSVMDLGNFLNVFVVAWTMFDTSLGAVARIKDFCNRMPREEQGRKEVGADWMACPKIEVKDLTASYAEGAEPILKGVNLIIEPGQKVAVCGRTGSGKSSLASALFGLLSIQTGSIKIDGFNISQVSQDALRSKMVALPQDAYFAPGTVRDNLALRHVEREITTDDMMVAALKKVGLSEKFEKLAAASEGQWSGALDVELNPAEMLTKGQGQLFAMARTMLSKGQIIMIDEATSGLDKERDDKLQELLRSEMKGKTIIAIAHRLSTILDFDVVVVMNKGVIVEVGAPEELKMMGGRFAELVRGGGEEKTPSYSPHTSPAPLATIPPSYFATAYAHPSFPSSLALPLALSTASASTSPPPSPPPHPPASPLAKMQANFLDRTVRVISSSDGSPFLLNRARLMRSSVWRSAFATAVRTLPGDYLTVWVSDVSSDALDRLLTRASGNLVIENEEWTAAMALEIVACYPRFHPEDDLDRNWTAMFDSIPLEECGTRDLAHLVSVAADLGLRLVAADIAHKLIWEHGHDLLALAAPPGGWWPPNSPVERGIESMVRTAGFDPRRAAGQLSQNPVVLDCGCRVDVLSATHAGRNFR</sequence>
<feature type="transmembrane region" description="Helical" evidence="12">
    <location>
        <begin position="130"/>
        <end position="149"/>
    </location>
</feature>
<feature type="transmembrane region" description="Helical" evidence="12">
    <location>
        <begin position="70"/>
        <end position="88"/>
    </location>
</feature>
<dbReference type="Pfam" id="PF00664">
    <property type="entry name" value="ABC_membrane"/>
    <property type="match status" value="1"/>
</dbReference>
<dbReference type="PROSITE" id="PS50893">
    <property type="entry name" value="ABC_TRANSPORTER_2"/>
    <property type="match status" value="2"/>
</dbReference>
<keyword evidence="10" id="KW-0325">Glycoprotein</keyword>
<reference evidence="15 16" key="1">
    <citation type="submission" date="2017-05" db="EMBL/GenBank/DDBJ databases">
        <title>Draft genome sequence of Elsinoe australis.</title>
        <authorList>
            <person name="Cheng Q."/>
        </authorList>
    </citation>
    <scope>NUCLEOTIDE SEQUENCE [LARGE SCALE GENOMIC DNA]</scope>
    <source>
        <strain evidence="15 16">NL1</strain>
    </source>
</reference>
<keyword evidence="4" id="KW-1003">Cell membrane</keyword>
<feature type="domain" description="ABC transmembrane type-1" evidence="14">
    <location>
        <begin position="275"/>
        <end position="548"/>
    </location>
</feature>
<dbReference type="SUPFAM" id="SSF90123">
    <property type="entry name" value="ABC transporter transmembrane region"/>
    <property type="match status" value="2"/>
</dbReference>
<dbReference type="InterPro" id="IPR056227">
    <property type="entry name" value="TMD0_ABC"/>
</dbReference>
<evidence type="ECO:0000313" key="16">
    <source>
        <dbReference type="Proteomes" id="UP000243723"/>
    </source>
</evidence>
<protein>
    <submittedName>
        <fullName evidence="15">ATP-dependent bile acid permease</fullName>
    </submittedName>
</protein>
<evidence type="ECO:0000256" key="10">
    <source>
        <dbReference type="ARBA" id="ARBA00023180"/>
    </source>
</evidence>
<comment type="subcellular location">
    <subcellularLocation>
        <location evidence="1">Cell membrane</location>
        <topology evidence="1">Multi-pass membrane protein</topology>
    </subcellularLocation>
</comment>
<dbReference type="Gene3D" id="1.20.1560.10">
    <property type="entry name" value="ABC transporter type 1, transmembrane domain"/>
    <property type="match status" value="2"/>
</dbReference>
<feature type="domain" description="ABC transporter" evidence="13">
    <location>
        <begin position="1186"/>
        <end position="1431"/>
    </location>
</feature>
<feature type="transmembrane region" description="Helical" evidence="12">
    <location>
        <begin position="308"/>
        <end position="328"/>
    </location>
</feature>
<dbReference type="InterPro" id="IPR011527">
    <property type="entry name" value="ABC1_TM_dom"/>
</dbReference>
<dbReference type="PROSITE" id="PS00211">
    <property type="entry name" value="ABC_TRANSPORTER_1"/>
    <property type="match status" value="1"/>
</dbReference>
<dbReference type="InterPro" id="IPR003593">
    <property type="entry name" value="AAA+_ATPase"/>
</dbReference>
<dbReference type="Pfam" id="PF00005">
    <property type="entry name" value="ABC_tran"/>
    <property type="match status" value="2"/>
</dbReference>
<feature type="domain" description="ABC transporter" evidence="13">
    <location>
        <begin position="592"/>
        <end position="818"/>
    </location>
</feature>
<dbReference type="GO" id="GO:0016887">
    <property type="term" value="F:ATP hydrolysis activity"/>
    <property type="evidence" value="ECO:0007669"/>
    <property type="project" value="InterPro"/>
</dbReference>
<evidence type="ECO:0000259" key="13">
    <source>
        <dbReference type="PROSITE" id="PS50893"/>
    </source>
</evidence>
<keyword evidence="6" id="KW-0547">Nucleotide-binding</keyword>
<feature type="transmembrane region" description="Helical" evidence="12">
    <location>
        <begin position="904"/>
        <end position="930"/>
    </location>
</feature>
<keyword evidence="5 12" id="KW-0812">Transmembrane</keyword>
<evidence type="ECO:0000256" key="3">
    <source>
        <dbReference type="ARBA" id="ARBA00022448"/>
    </source>
</evidence>
<accession>A0A2P7ZD42</accession>
<dbReference type="InterPro" id="IPR050173">
    <property type="entry name" value="ABC_transporter_C-like"/>
</dbReference>
<comment type="similarity">
    <text evidence="2">Belongs to the ABC transporter superfamily. ABCC family. Conjugate transporter (TC 3.A.1.208) subfamily.</text>
</comment>
<dbReference type="Proteomes" id="UP000243723">
    <property type="component" value="Unassembled WGS sequence"/>
</dbReference>
<feature type="transmembrane region" description="Helical" evidence="12">
    <location>
        <begin position="1093"/>
        <end position="1117"/>
    </location>
</feature>
<feature type="transmembrane region" description="Helical" evidence="12">
    <location>
        <begin position="100"/>
        <end position="118"/>
    </location>
</feature>
<dbReference type="FunFam" id="1.20.1560.10:FF:000066">
    <property type="entry name" value="ABC multidrug transporter (Eurofung)"/>
    <property type="match status" value="1"/>
</dbReference>
<feature type="compositionally biased region" description="Pro residues" evidence="11">
    <location>
        <begin position="1484"/>
        <end position="1496"/>
    </location>
</feature>
<keyword evidence="9 12" id="KW-0472">Membrane</keyword>
<feature type="transmembrane region" description="Helical" evidence="12">
    <location>
        <begin position="1009"/>
        <end position="1029"/>
    </location>
</feature>
<name>A0A2P7ZD42_9PEZI</name>
<keyword evidence="16" id="KW-1185">Reference proteome</keyword>
<feature type="transmembrane region" description="Helical" evidence="12">
    <location>
        <begin position="266"/>
        <end position="288"/>
    </location>
</feature>
<evidence type="ECO:0000256" key="4">
    <source>
        <dbReference type="ARBA" id="ARBA00022475"/>
    </source>
</evidence>
<gene>
    <name evidence="15" type="ORF">B9Z65_5110</name>
</gene>
<dbReference type="GO" id="GO:0005886">
    <property type="term" value="C:plasma membrane"/>
    <property type="evidence" value="ECO:0007669"/>
    <property type="project" value="UniProtKB-SubCell"/>
</dbReference>
<feature type="transmembrane region" description="Helical" evidence="12">
    <location>
        <begin position="31"/>
        <end position="49"/>
    </location>
</feature>
<evidence type="ECO:0000256" key="9">
    <source>
        <dbReference type="ARBA" id="ARBA00023136"/>
    </source>
</evidence>
<evidence type="ECO:0000259" key="14">
    <source>
        <dbReference type="PROSITE" id="PS50929"/>
    </source>
</evidence>
<feature type="domain" description="ABC transmembrane type-1" evidence="14">
    <location>
        <begin position="870"/>
        <end position="1151"/>
    </location>
</feature>
<evidence type="ECO:0000256" key="8">
    <source>
        <dbReference type="ARBA" id="ARBA00022989"/>
    </source>
</evidence>
<feature type="transmembrane region" description="Helical" evidence="12">
    <location>
        <begin position="1124"/>
        <end position="1149"/>
    </location>
</feature>
<dbReference type="SUPFAM" id="SSF52540">
    <property type="entry name" value="P-loop containing nucleoside triphosphate hydrolases"/>
    <property type="match status" value="2"/>
</dbReference>
<keyword evidence="8 12" id="KW-1133">Transmembrane helix</keyword>
<feature type="transmembrane region" description="Helical" evidence="12">
    <location>
        <begin position="440"/>
        <end position="463"/>
    </location>
</feature>
<dbReference type="InterPro" id="IPR036640">
    <property type="entry name" value="ABC1_TM_sf"/>
</dbReference>